<dbReference type="PANTHER" id="PTHR22925:SF3">
    <property type="entry name" value="GLYCOSYL HYDROLASE FAMILY PROTEIN 43"/>
    <property type="match status" value="1"/>
</dbReference>
<organism evidence="5 6">
    <name type="scientific">Pararcticibacter amylolyticus</name>
    <dbReference type="NCBI Taxonomy" id="2173175"/>
    <lineage>
        <taxon>Bacteria</taxon>
        <taxon>Pseudomonadati</taxon>
        <taxon>Bacteroidota</taxon>
        <taxon>Sphingobacteriia</taxon>
        <taxon>Sphingobacteriales</taxon>
        <taxon>Sphingobacteriaceae</taxon>
        <taxon>Pararcticibacter</taxon>
    </lineage>
</organism>
<dbReference type="EMBL" id="QEAS01000007">
    <property type="protein sequence ID" value="PWG80909.1"/>
    <property type="molecule type" value="Genomic_DNA"/>
</dbReference>
<dbReference type="PANTHER" id="PTHR22925">
    <property type="entry name" value="GLYCOSYL HYDROLASE 43 FAMILY MEMBER"/>
    <property type="match status" value="1"/>
</dbReference>
<evidence type="ECO:0000256" key="4">
    <source>
        <dbReference type="RuleBase" id="RU361187"/>
    </source>
</evidence>
<protein>
    <recommendedName>
        <fullName evidence="7">Beta-glucanase</fullName>
    </recommendedName>
</protein>
<evidence type="ECO:0000256" key="1">
    <source>
        <dbReference type="ARBA" id="ARBA00009865"/>
    </source>
</evidence>
<evidence type="ECO:0008006" key="7">
    <source>
        <dbReference type="Google" id="ProtNLM"/>
    </source>
</evidence>
<evidence type="ECO:0000313" key="6">
    <source>
        <dbReference type="Proteomes" id="UP000245647"/>
    </source>
</evidence>
<dbReference type="AlphaFoldDB" id="A0A2U2PIC7"/>
<sequence length="340" mass="38793">MNFCKHPLKKSWIGGLLSVLILFFANKEILAQRKTIEPGAIWPDQNGNHIQAHGGGIIKIKNTYYWYGEQRRQGLDPNLRYVSCYSSKDLVNWKFLSDVVQMSDPENLGPGWVLERPKVYFNATSKKYVMYFHLDNKDYSYARVGIAVSDRADGNFKFVKSFRPLGRPSRDIGQFIDDDGSAYLIFEDRELGFHIVKLSSDFMSVEKEMSLINAPLEGGAVVHYKGLYYAIGSALTGWNPNPNKYATSRSLEGPWTEFKNIAPPETNTYQSQSTMMIKVTGTKSTTIIFMADQWRPSAQWDSRYLWMPLEIGDGKLSLPKPRPWSLDVKGGVFKILQNRD</sequence>
<evidence type="ECO:0000256" key="3">
    <source>
        <dbReference type="ARBA" id="ARBA00023295"/>
    </source>
</evidence>
<accession>A0A2U2PIC7</accession>
<dbReference type="Pfam" id="PF04616">
    <property type="entry name" value="Glyco_hydro_43"/>
    <property type="match status" value="1"/>
</dbReference>
<reference evidence="5 6" key="1">
    <citation type="submission" date="2018-04" db="EMBL/GenBank/DDBJ databases">
        <title>Pedobacter chongqingensis sp. nov., isolated from a rottenly hemp rope.</title>
        <authorList>
            <person name="Cai Y."/>
        </authorList>
    </citation>
    <scope>NUCLEOTIDE SEQUENCE [LARGE SCALE GENOMIC DNA]</scope>
    <source>
        <strain evidence="5 6">FJ4-8</strain>
    </source>
</reference>
<dbReference type="GO" id="GO:0004553">
    <property type="term" value="F:hydrolase activity, hydrolyzing O-glycosyl compounds"/>
    <property type="evidence" value="ECO:0007669"/>
    <property type="project" value="InterPro"/>
</dbReference>
<comment type="similarity">
    <text evidence="1 4">Belongs to the glycosyl hydrolase 43 family.</text>
</comment>
<evidence type="ECO:0000256" key="2">
    <source>
        <dbReference type="ARBA" id="ARBA00022801"/>
    </source>
</evidence>
<proteinExistence type="inferred from homology"/>
<dbReference type="CDD" id="cd18821">
    <property type="entry name" value="GH43_Pc3Gal43A-like"/>
    <property type="match status" value="1"/>
</dbReference>
<gene>
    <name evidence="5" type="ORF">DDR33_09665</name>
</gene>
<dbReference type="SUPFAM" id="SSF75005">
    <property type="entry name" value="Arabinanase/levansucrase/invertase"/>
    <property type="match status" value="1"/>
</dbReference>
<dbReference type="Gene3D" id="2.115.10.20">
    <property type="entry name" value="Glycosyl hydrolase domain, family 43"/>
    <property type="match status" value="1"/>
</dbReference>
<keyword evidence="3 4" id="KW-0326">Glycosidase</keyword>
<evidence type="ECO:0000313" key="5">
    <source>
        <dbReference type="EMBL" id="PWG80909.1"/>
    </source>
</evidence>
<dbReference type="Proteomes" id="UP000245647">
    <property type="component" value="Unassembled WGS sequence"/>
</dbReference>
<dbReference type="GO" id="GO:0005975">
    <property type="term" value="P:carbohydrate metabolic process"/>
    <property type="evidence" value="ECO:0007669"/>
    <property type="project" value="InterPro"/>
</dbReference>
<dbReference type="OrthoDB" id="273314at2"/>
<name>A0A2U2PIC7_9SPHI</name>
<keyword evidence="6" id="KW-1185">Reference proteome</keyword>
<dbReference type="InterPro" id="IPR006710">
    <property type="entry name" value="Glyco_hydro_43"/>
</dbReference>
<dbReference type="InterPro" id="IPR023296">
    <property type="entry name" value="Glyco_hydro_beta-prop_sf"/>
</dbReference>
<keyword evidence="2 4" id="KW-0378">Hydrolase</keyword>
<comment type="caution">
    <text evidence="5">The sequence shown here is derived from an EMBL/GenBank/DDBJ whole genome shotgun (WGS) entry which is preliminary data.</text>
</comment>